<feature type="compositionally biased region" description="Polar residues" evidence="1">
    <location>
        <begin position="304"/>
        <end position="325"/>
    </location>
</feature>
<keyword evidence="3" id="KW-1185">Reference proteome</keyword>
<accession>A0ABQ0LKM7</accession>
<gene>
    <name evidence="2" type="ORF">MCHLO_08713</name>
</gene>
<feature type="region of interest" description="Disordered" evidence="1">
    <location>
        <begin position="298"/>
        <end position="325"/>
    </location>
</feature>
<evidence type="ECO:0000313" key="2">
    <source>
        <dbReference type="EMBL" id="GAT51585.1"/>
    </source>
</evidence>
<dbReference type="EMBL" id="DF847227">
    <property type="protein sequence ID" value="GAT51585.1"/>
    <property type="molecule type" value="Genomic_DNA"/>
</dbReference>
<sequence>MGVWCIGGTGLRTAERGARVERESVSEDILSVLQCPSLSFCVRPCAPTRPGCVATSTDPSFRLRRTDACGIRPLTWSTALPPYLWRLRVRHAVQHSVDDEAVAVFQGTMSATAKISWRQIDAHVRATYWNLAEWRSLRCVDLNSVSNDPCGCSPLRHPKSNQSLTMTTTIRCKPGQRQRLRLPPLDLGRTLIPTQTCVLDAGYDLDLRFRSKSRFDRCTCATQEWKREIKIKKILDDESLGSSQRLFKKQSRPRRSRLVLRLLVANFLSSTEAHDGGVHAWRKSSALDARAIRSRQFRGIPNASDPNSSTSALQLSDCSKRTSAF</sequence>
<reference evidence="2" key="1">
    <citation type="submission" date="2014-09" db="EMBL/GenBank/DDBJ databases">
        <title>Genome sequence of the luminous mushroom Mycena chlorophos for searching fungal bioluminescence genes.</title>
        <authorList>
            <person name="Tanaka Y."/>
            <person name="Kasuga D."/>
            <person name="Oba Y."/>
            <person name="Hase S."/>
            <person name="Sato K."/>
            <person name="Oba Y."/>
            <person name="Sakakibara Y."/>
        </authorList>
    </citation>
    <scope>NUCLEOTIDE SEQUENCE</scope>
</reference>
<dbReference type="Proteomes" id="UP000815677">
    <property type="component" value="Unassembled WGS sequence"/>
</dbReference>
<evidence type="ECO:0000256" key="1">
    <source>
        <dbReference type="SAM" id="MobiDB-lite"/>
    </source>
</evidence>
<protein>
    <submittedName>
        <fullName evidence="2">Uncharacterized protein</fullName>
    </submittedName>
</protein>
<organism evidence="2 3">
    <name type="scientific">Mycena chlorophos</name>
    <name type="common">Agaric fungus</name>
    <name type="synonym">Agaricus chlorophos</name>
    <dbReference type="NCBI Taxonomy" id="658473"/>
    <lineage>
        <taxon>Eukaryota</taxon>
        <taxon>Fungi</taxon>
        <taxon>Dikarya</taxon>
        <taxon>Basidiomycota</taxon>
        <taxon>Agaricomycotina</taxon>
        <taxon>Agaricomycetes</taxon>
        <taxon>Agaricomycetidae</taxon>
        <taxon>Agaricales</taxon>
        <taxon>Marasmiineae</taxon>
        <taxon>Mycenaceae</taxon>
        <taxon>Mycena</taxon>
    </lineage>
</organism>
<evidence type="ECO:0000313" key="3">
    <source>
        <dbReference type="Proteomes" id="UP000815677"/>
    </source>
</evidence>
<name>A0ABQ0LKM7_MYCCL</name>
<proteinExistence type="predicted"/>